<accession>A0A0N5CKT0</accession>
<dbReference type="InterPro" id="IPR036397">
    <property type="entry name" value="RNaseH_sf"/>
</dbReference>
<evidence type="ECO:0000259" key="2">
    <source>
        <dbReference type="Pfam" id="PF01612"/>
    </source>
</evidence>
<name>A0A0N5CKT0_THECL</name>
<dbReference type="PANTHER" id="PTHR47765">
    <property type="entry name" value="3'-5' EXONUCLEASE DOMAIN-CONTAINING PROTEIN"/>
    <property type="match status" value="1"/>
</dbReference>
<feature type="domain" description="3'-5' exonuclease" evidence="2">
    <location>
        <begin position="687"/>
        <end position="736"/>
    </location>
</feature>
<proteinExistence type="predicted"/>
<dbReference type="OMA" id="DAYCMLM"/>
<evidence type="ECO:0000256" key="1">
    <source>
        <dbReference type="SAM" id="MobiDB-lite"/>
    </source>
</evidence>
<dbReference type="WBParaSite" id="TCLT_0000069101-mRNA-1">
    <property type="protein sequence ID" value="TCLT_0000069101-mRNA-1"/>
    <property type="gene ID" value="TCLT_0000069101"/>
</dbReference>
<reference evidence="3" key="1">
    <citation type="submission" date="2017-02" db="UniProtKB">
        <authorList>
            <consortium name="WormBaseParasite"/>
        </authorList>
    </citation>
    <scope>IDENTIFICATION</scope>
</reference>
<dbReference type="InterPro" id="IPR002562">
    <property type="entry name" value="3'-5'_exonuclease_dom"/>
</dbReference>
<dbReference type="SUPFAM" id="SSF53098">
    <property type="entry name" value="Ribonuclease H-like"/>
    <property type="match status" value="1"/>
</dbReference>
<dbReference type="PANTHER" id="PTHR47765:SF3">
    <property type="entry name" value="3'-5' EXONUCLEASE DOMAIN-CONTAINING PROTEIN"/>
    <property type="match status" value="1"/>
</dbReference>
<dbReference type="GO" id="GO:0003676">
    <property type="term" value="F:nucleic acid binding"/>
    <property type="evidence" value="ECO:0007669"/>
    <property type="project" value="InterPro"/>
</dbReference>
<dbReference type="Pfam" id="PF01612">
    <property type="entry name" value="DNA_pol_A_exo1"/>
    <property type="match status" value="1"/>
</dbReference>
<organism evidence="3">
    <name type="scientific">Thelazia callipaeda</name>
    <name type="common">Oriental eyeworm</name>
    <name type="synonym">Parasitic nematode</name>
    <dbReference type="NCBI Taxonomy" id="103827"/>
    <lineage>
        <taxon>Eukaryota</taxon>
        <taxon>Metazoa</taxon>
        <taxon>Ecdysozoa</taxon>
        <taxon>Nematoda</taxon>
        <taxon>Chromadorea</taxon>
        <taxon>Rhabditida</taxon>
        <taxon>Spirurina</taxon>
        <taxon>Spiruromorpha</taxon>
        <taxon>Thelazioidea</taxon>
        <taxon>Thelaziidae</taxon>
        <taxon>Thelazia</taxon>
    </lineage>
</organism>
<evidence type="ECO:0000313" key="3">
    <source>
        <dbReference type="WBParaSite" id="TCLT_0000069101-mRNA-1"/>
    </source>
</evidence>
<dbReference type="InterPro" id="IPR052408">
    <property type="entry name" value="Exonuclease_MUT-7-like"/>
</dbReference>
<feature type="compositionally biased region" description="Polar residues" evidence="1">
    <location>
        <begin position="575"/>
        <end position="584"/>
    </location>
</feature>
<sequence>MDVPPVVRLPSSSRRVSEFTNLAIVRDIIEEAYHVKVDKQGQVYPSKKKLGYELFLKRFEPHKLVAGFLTVVKAFPIIAAECSKYNSWWTPKFYHLVFLIADAFMSLLASEYVTTKIKNKNYNQNPTCNIQITISDKQWFEVFKTLLPLNFNFDSNFWSLADYVLNLTKCPESVARIIIEAARNGEASFTALDYCIRNKILSRYIYDPTVLYKAALLGPLRASSVESFAARRTEEFRQRCREFLIRLEHMTYSVKGWERAVVSYLGSLKQCDVNGRVVSYNYASFRDSVTVMMHELRRMPPADDRINVKWAHYLIKKCAAKYYCEKTWKFENLHEVLWTILAQRPCLRKFVVHALNNDFKDPLAAEMWRTYRISPECRTHMPSNITEERLDPRTPNPPYLSIPPTLQPIEFVRHPSHLNRVSNFLEEYANDNFPPIGIDAEWSSYVSYSKATILQLAIPCYVFIIDIDGIKPWILSEFFTKLFVEWKLLKIGYRFDEDLFQLQSAVQNCSALYHPQNLICIGKLVKFLMRESAKRPEVNLDGVFYPEKAQAIKEYPGQASKIGPRDETIGLGHGKSTNRPSNGGSRVGLSHGGSTSGPGNGGSIMGLGHGGPTNGLNCDGSKFNFGGSFKKVNQMKIFFLDNSEEHLDRKIRFLKFVVELFCFSPILNRFDKKCYKVPENPLLRDIRGLSALCERVLGKPLDKSEQCSVWDRRPLRDLQLRYAALDAYCMLMLYDKCIDWASRLNLNLDEIRLKQEISTARPLPLFCDRF</sequence>
<dbReference type="AlphaFoldDB" id="A0A0N5CKT0"/>
<dbReference type="InterPro" id="IPR012337">
    <property type="entry name" value="RNaseH-like_sf"/>
</dbReference>
<dbReference type="Gene3D" id="3.30.420.10">
    <property type="entry name" value="Ribonuclease H-like superfamily/Ribonuclease H"/>
    <property type="match status" value="2"/>
</dbReference>
<feature type="compositionally biased region" description="Gly residues" evidence="1">
    <location>
        <begin position="590"/>
        <end position="605"/>
    </location>
</feature>
<feature type="region of interest" description="Disordered" evidence="1">
    <location>
        <begin position="561"/>
        <end position="605"/>
    </location>
</feature>
<dbReference type="GO" id="GO:0006139">
    <property type="term" value="P:nucleobase-containing compound metabolic process"/>
    <property type="evidence" value="ECO:0007669"/>
    <property type="project" value="InterPro"/>
</dbReference>
<dbReference type="GO" id="GO:0008408">
    <property type="term" value="F:3'-5' exonuclease activity"/>
    <property type="evidence" value="ECO:0007669"/>
    <property type="project" value="InterPro"/>
</dbReference>
<protein>
    <submittedName>
        <fullName evidence="3">3'-5' exonuclease domain-containing protein</fullName>
    </submittedName>
</protein>